<name>A0AAD5S0Z9_9PEZI</name>
<evidence type="ECO:0000256" key="1">
    <source>
        <dbReference type="ARBA" id="ARBA00001946"/>
    </source>
</evidence>
<evidence type="ECO:0000256" key="11">
    <source>
        <dbReference type="ARBA" id="ARBA00023136"/>
    </source>
</evidence>
<gene>
    <name evidence="15" type="ORF">MKZ38_010064</name>
</gene>
<dbReference type="InterPro" id="IPR036424">
    <property type="entry name" value="UPP_synth-like_sf"/>
</dbReference>
<comment type="pathway">
    <text evidence="3">Protein modification; protein glycosylation.</text>
</comment>
<evidence type="ECO:0000256" key="2">
    <source>
        <dbReference type="ARBA" id="ARBA00004586"/>
    </source>
</evidence>
<dbReference type="EC" id="2.5.1.87" evidence="5"/>
<keyword evidence="8" id="KW-0256">Endoplasmic reticulum</keyword>
<evidence type="ECO:0000313" key="15">
    <source>
        <dbReference type="EMBL" id="KAJ2903313.1"/>
    </source>
</evidence>
<feature type="compositionally biased region" description="Basic and acidic residues" evidence="13">
    <location>
        <begin position="18"/>
        <end position="45"/>
    </location>
</feature>
<organism evidence="15 16">
    <name type="scientific">Zalerion maritima</name>
    <dbReference type="NCBI Taxonomy" id="339359"/>
    <lineage>
        <taxon>Eukaryota</taxon>
        <taxon>Fungi</taxon>
        <taxon>Dikarya</taxon>
        <taxon>Ascomycota</taxon>
        <taxon>Pezizomycotina</taxon>
        <taxon>Sordariomycetes</taxon>
        <taxon>Lulworthiomycetidae</taxon>
        <taxon>Lulworthiales</taxon>
        <taxon>Lulworthiaceae</taxon>
        <taxon>Zalerion</taxon>
    </lineage>
</organism>
<dbReference type="Proteomes" id="UP001201980">
    <property type="component" value="Unassembled WGS sequence"/>
</dbReference>
<evidence type="ECO:0000256" key="7">
    <source>
        <dbReference type="ARBA" id="ARBA00022692"/>
    </source>
</evidence>
<comment type="cofactor">
    <cofactor evidence="1">
        <name>Mg(2+)</name>
        <dbReference type="ChEBI" id="CHEBI:18420"/>
    </cofactor>
</comment>
<evidence type="ECO:0000256" key="5">
    <source>
        <dbReference type="ARBA" id="ARBA00012596"/>
    </source>
</evidence>
<feature type="compositionally biased region" description="Low complexity" evidence="13">
    <location>
        <begin position="227"/>
        <end position="243"/>
    </location>
</feature>
<comment type="caution">
    <text evidence="15">The sequence shown here is derived from an EMBL/GenBank/DDBJ whole genome shotgun (WGS) entry which is preliminary data.</text>
</comment>
<evidence type="ECO:0000256" key="3">
    <source>
        <dbReference type="ARBA" id="ARBA00004922"/>
    </source>
</evidence>
<dbReference type="EMBL" id="JAKWBI020000084">
    <property type="protein sequence ID" value="KAJ2903313.1"/>
    <property type="molecule type" value="Genomic_DNA"/>
</dbReference>
<dbReference type="GO" id="GO:0045547">
    <property type="term" value="F:ditrans,polycis-polyprenyl diphosphate synthase [(2E,6E)-farnesyl diphosphate specific] activity"/>
    <property type="evidence" value="ECO:0007669"/>
    <property type="project" value="UniProtKB-EC"/>
</dbReference>
<protein>
    <recommendedName>
        <fullName evidence="5">ditrans,polycis-polyprenyl diphosphate synthase [(2E,6E)-farnesyldiphosphate specific]</fullName>
        <ecNumber evidence="5">2.5.1.87</ecNumber>
    </recommendedName>
</protein>
<evidence type="ECO:0000256" key="10">
    <source>
        <dbReference type="ARBA" id="ARBA00022989"/>
    </source>
</evidence>
<evidence type="ECO:0000256" key="12">
    <source>
        <dbReference type="ARBA" id="ARBA00047353"/>
    </source>
</evidence>
<feature type="region of interest" description="Disordered" evidence="13">
    <location>
        <begin position="1"/>
        <end position="71"/>
    </location>
</feature>
<evidence type="ECO:0000313" key="16">
    <source>
        <dbReference type="Proteomes" id="UP001201980"/>
    </source>
</evidence>
<keyword evidence="7 14" id="KW-0812">Transmembrane</keyword>
<dbReference type="Gene3D" id="3.40.1180.10">
    <property type="entry name" value="Decaprenyl diphosphate synthase-like"/>
    <property type="match status" value="1"/>
</dbReference>
<proteinExistence type="inferred from homology"/>
<dbReference type="PANTHER" id="PTHR21528:SF0">
    <property type="entry name" value="DEHYDRODOLICHYL DIPHOSPHATE SYNTHASE COMPLEX SUBUNIT NUS1"/>
    <property type="match status" value="1"/>
</dbReference>
<evidence type="ECO:0000256" key="14">
    <source>
        <dbReference type="SAM" id="Phobius"/>
    </source>
</evidence>
<feature type="region of interest" description="Disordered" evidence="13">
    <location>
        <begin position="227"/>
        <end position="259"/>
    </location>
</feature>
<dbReference type="GO" id="GO:0005789">
    <property type="term" value="C:endoplasmic reticulum membrane"/>
    <property type="evidence" value="ECO:0007669"/>
    <property type="project" value="UniProtKB-SubCell"/>
</dbReference>
<evidence type="ECO:0000256" key="8">
    <source>
        <dbReference type="ARBA" id="ARBA00022824"/>
    </source>
</evidence>
<keyword evidence="11 14" id="KW-0472">Membrane</keyword>
<keyword evidence="10 14" id="KW-1133">Transmembrane helix</keyword>
<accession>A0AAD5S0Z9</accession>
<keyword evidence="9" id="KW-0460">Magnesium</keyword>
<keyword evidence="16" id="KW-1185">Reference proteome</keyword>
<reference evidence="15" key="1">
    <citation type="submission" date="2022-07" db="EMBL/GenBank/DDBJ databases">
        <title>Draft genome sequence of Zalerion maritima ATCC 34329, a (micro)plastics degrading marine fungus.</title>
        <authorList>
            <person name="Paco A."/>
            <person name="Goncalves M.F.M."/>
            <person name="Rocha-Santos T.A.P."/>
            <person name="Alves A."/>
        </authorList>
    </citation>
    <scope>NUCLEOTIDE SEQUENCE</scope>
    <source>
        <strain evidence="15">ATCC 34329</strain>
    </source>
</reference>
<evidence type="ECO:0000256" key="4">
    <source>
        <dbReference type="ARBA" id="ARBA00005432"/>
    </source>
</evidence>
<comment type="subcellular location">
    <subcellularLocation>
        <location evidence="2">Endoplasmic reticulum membrane</location>
    </subcellularLocation>
</comment>
<comment type="similarity">
    <text evidence="4">Belongs to the UPP synthase family.</text>
</comment>
<evidence type="ECO:0000256" key="9">
    <source>
        <dbReference type="ARBA" id="ARBA00022842"/>
    </source>
</evidence>
<sequence>MPSRTMDARSTSVPVTDLGDKKTREHLKRLEPYLLDRTERKRQAAKEAQQQRKISQRNSIPPPKTSSASSSRFGVRRFIRSQIHLLTFAIIHIVFSIYIRIRQAYHTVLDKVVSVFAHHHNTPELIQRDVSPLTKLPKHLSVVLKLEDHGRGAGLEKLVNEVANIAAWCASAGIPVLSVYERSGILKSYLPETHRAASQRLSLFFGRDKPALSLGAPHLPSIVSATSATSAVSPTPSSESSDSGFEDDNGNETNSGFGTTNTLSHLQILLLSEEDGRDSIVDLTKTLAEMSQRGKLSPNDISVDVVDAELKEGVVGDPDLLVIFGPYPDLAGYPPWQLRLTEIFCLRDNMGVGYQVFLKGLYKYANAEMRWGR</sequence>
<dbReference type="SUPFAM" id="SSF64005">
    <property type="entry name" value="Undecaprenyl diphosphate synthase"/>
    <property type="match status" value="1"/>
</dbReference>
<feature type="transmembrane region" description="Helical" evidence="14">
    <location>
        <begin position="83"/>
        <end position="101"/>
    </location>
</feature>
<evidence type="ECO:0000256" key="13">
    <source>
        <dbReference type="SAM" id="MobiDB-lite"/>
    </source>
</evidence>
<dbReference type="PANTHER" id="PTHR21528">
    <property type="entry name" value="DEHYDRODOLICHYL DIPHOSPHATE SYNTHASE COMPLEX SUBUNIT NUS1"/>
    <property type="match status" value="1"/>
</dbReference>
<evidence type="ECO:0000256" key="6">
    <source>
        <dbReference type="ARBA" id="ARBA00022679"/>
    </source>
</evidence>
<keyword evidence="6" id="KW-0808">Transferase</keyword>
<dbReference type="GO" id="GO:1904423">
    <property type="term" value="C:dehydrodolichyl diphosphate synthase complex"/>
    <property type="evidence" value="ECO:0007669"/>
    <property type="project" value="InterPro"/>
</dbReference>
<dbReference type="AlphaFoldDB" id="A0AAD5S0Z9"/>
<comment type="catalytic activity">
    <reaction evidence="12">
        <text>n isopentenyl diphosphate + (2E,6E)-farnesyl diphosphate = a di-trans,poly-cis-polyprenyl diphosphate + n diphosphate</text>
        <dbReference type="Rhea" id="RHEA:53008"/>
        <dbReference type="Rhea" id="RHEA-COMP:19494"/>
        <dbReference type="ChEBI" id="CHEBI:33019"/>
        <dbReference type="ChEBI" id="CHEBI:128769"/>
        <dbReference type="ChEBI" id="CHEBI:136960"/>
        <dbReference type="ChEBI" id="CHEBI:175763"/>
        <dbReference type="EC" id="2.5.1.87"/>
    </reaction>
</comment>
<dbReference type="InterPro" id="IPR038887">
    <property type="entry name" value="Nus1/NgBR"/>
</dbReference>